<comment type="similarity">
    <text evidence="2 14">Belongs to the UppP family.</text>
</comment>
<dbReference type="GO" id="GO:0005886">
    <property type="term" value="C:plasma membrane"/>
    <property type="evidence" value="ECO:0007669"/>
    <property type="project" value="UniProtKB-SubCell"/>
</dbReference>
<dbReference type="GO" id="GO:0046677">
    <property type="term" value="P:response to antibiotic"/>
    <property type="evidence" value="ECO:0007669"/>
    <property type="project" value="UniProtKB-UniRule"/>
</dbReference>
<reference evidence="16" key="1">
    <citation type="submission" date="2016-10" db="EMBL/GenBank/DDBJ databases">
        <authorList>
            <person name="Varghese N."/>
            <person name="Submissions S."/>
        </authorList>
    </citation>
    <scope>NUCLEOTIDE SEQUENCE [LARGE SCALE GENOMIC DNA]</scope>
    <source>
        <strain evidence="16">930I</strain>
    </source>
</reference>
<evidence type="ECO:0000256" key="12">
    <source>
        <dbReference type="ARBA" id="ARBA00032932"/>
    </source>
</evidence>
<dbReference type="EC" id="3.6.1.27" evidence="3 14"/>
<dbReference type="PANTHER" id="PTHR30622:SF4">
    <property type="entry name" value="UNDECAPRENYL-DIPHOSPHATASE"/>
    <property type="match status" value="1"/>
</dbReference>
<feature type="transmembrane region" description="Helical" evidence="14">
    <location>
        <begin position="113"/>
        <end position="131"/>
    </location>
</feature>
<dbReference type="GO" id="GO:0050380">
    <property type="term" value="F:undecaprenyl-diphosphatase activity"/>
    <property type="evidence" value="ECO:0007669"/>
    <property type="project" value="UniProtKB-UniRule"/>
</dbReference>
<feature type="transmembrane region" description="Helical" evidence="14">
    <location>
        <begin position="40"/>
        <end position="60"/>
    </location>
</feature>
<dbReference type="EMBL" id="FNCV01000001">
    <property type="protein sequence ID" value="SDG55174.1"/>
    <property type="molecule type" value="Genomic_DNA"/>
</dbReference>
<comment type="miscellaneous">
    <text evidence="14">Bacitracin is thought to be involved in the inhibition of peptidoglycan synthesis by sequestering undecaprenyl diphosphate, thereby reducing the pool of lipid carrier available.</text>
</comment>
<protein>
    <recommendedName>
        <fullName evidence="4 14">Undecaprenyl-diphosphatase</fullName>
        <ecNumber evidence="3 14">3.6.1.27</ecNumber>
    </recommendedName>
    <alternativeName>
        <fullName evidence="12 14">Bacitracin resistance protein</fullName>
    </alternativeName>
    <alternativeName>
        <fullName evidence="11 14">Undecaprenyl pyrophosphate phosphatase</fullName>
    </alternativeName>
</protein>
<evidence type="ECO:0000256" key="4">
    <source>
        <dbReference type="ARBA" id="ARBA00021581"/>
    </source>
</evidence>
<evidence type="ECO:0000313" key="15">
    <source>
        <dbReference type="EMBL" id="SDG55174.1"/>
    </source>
</evidence>
<sequence length="266" mass="28098">MSLLQIVVLAVVQGITEFLPISSSGHLILVPVAFDWPDQGVLLDVAVHVGTLVAVMIYFWRDVGAMLAGLGRLLRGKFDPGARLAAMVVLGTLPVVGAGLALKDMIGDDLRSLTVIGWTTLGFGIALWLADRAGMTVRRVDHLTWRDALLIGLAQCLALVPGTSRAGITMTAARVLGYERADSARFSMLLSIPTILAAGTLAGLEVQASGDLQLSHDMILAGALSCLVALAAIALMMAWLKHAGFTPFVLYRIALGSLLLWIAYAG</sequence>
<dbReference type="InterPro" id="IPR003824">
    <property type="entry name" value="UppP"/>
</dbReference>
<dbReference type="GO" id="GO:0071555">
    <property type="term" value="P:cell wall organization"/>
    <property type="evidence" value="ECO:0007669"/>
    <property type="project" value="UniProtKB-KW"/>
</dbReference>
<evidence type="ECO:0000256" key="2">
    <source>
        <dbReference type="ARBA" id="ARBA00010621"/>
    </source>
</evidence>
<keyword evidence="10 14" id="KW-0046">Antibiotic resistance</keyword>
<keyword evidence="7 14" id="KW-0378">Hydrolase</keyword>
<evidence type="ECO:0000256" key="1">
    <source>
        <dbReference type="ARBA" id="ARBA00004651"/>
    </source>
</evidence>
<evidence type="ECO:0000256" key="3">
    <source>
        <dbReference type="ARBA" id="ARBA00012374"/>
    </source>
</evidence>
<dbReference type="GO" id="GO:0009252">
    <property type="term" value="P:peptidoglycan biosynthetic process"/>
    <property type="evidence" value="ECO:0007669"/>
    <property type="project" value="UniProtKB-KW"/>
</dbReference>
<evidence type="ECO:0000256" key="13">
    <source>
        <dbReference type="ARBA" id="ARBA00047594"/>
    </source>
</evidence>
<evidence type="ECO:0000256" key="9">
    <source>
        <dbReference type="ARBA" id="ARBA00023136"/>
    </source>
</evidence>
<evidence type="ECO:0000256" key="8">
    <source>
        <dbReference type="ARBA" id="ARBA00022989"/>
    </source>
</evidence>
<evidence type="ECO:0000256" key="7">
    <source>
        <dbReference type="ARBA" id="ARBA00022801"/>
    </source>
</evidence>
<dbReference type="Pfam" id="PF02673">
    <property type="entry name" value="BacA"/>
    <property type="match status" value="1"/>
</dbReference>
<dbReference type="PANTHER" id="PTHR30622">
    <property type="entry name" value="UNDECAPRENYL-DIPHOSPHATASE"/>
    <property type="match status" value="1"/>
</dbReference>
<keyword evidence="5 14" id="KW-1003">Cell membrane</keyword>
<evidence type="ECO:0000256" key="5">
    <source>
        <dbReference type="ARBA" id="ARBA00022475"/>
    </source>
</evidence>
<keyword evidence="6 14" id="KW-0812">Transmembrane</keyword>
<keyword evidence="8 14" id="KW-1133">Transmembrane helix</keyword>
<gene>
    <name evidence="14" type="primary">uppP</name>
    <name evidence="15" type="ORF">SAMN05421742_101552</name>
</gene>
<evidence type="ECO:0000256" key="14">
    <source>
        <dbReference type="HAMAP-Rule" id="MF_01006"/>
    </source>
</evidence>
<comment type="subcellular location">
    <subcellularLocation>
        <location evidence="1 14">Cell membrane</location>
        <topology evidence="1 14">Multi-pass membrane protein</topology>
    </subcellularLocation>
</comment>
<organism evidence="15 16">
    <name type="scientific">Roseospirillum parvum</name>
    <dbReference type="NCBI Taxonomy" id="83401"/>
    <lineage>
        <taxon>Bacteria</taxon>
        <taxon>Pseudomonadati</taxon>
        <taxon>Pseudomonadota</taxon>
        <taxon>Alphaproteobacteria</taxon>
        <taxon>Rhodospirillales</taxon>
        <taxon>Rhodospirillaceae</taxon>
        <taxon>Roseospirillum</taxon>
    </lineage>
</organism>
<keyword evidence="14" id="KW-0133">Cell shape</keyword>
<evidence type="ECO:0000256" key="10">
    <source>
        <dbReference type="ARBA" id="ARBA00023251"/>
    </source>
</evidence>
<feature type="transmembrane region" description="Helical" evidence="14">
    <location>
        <begin position="81"/>
        <end position="101"/>
    </location>
</feature>
<dbReference type="OrthoDB" id="9808289at2"/>
<dbReference type="NCBIfam" id="NF001393">
    <property type="entry name" value="PRK00281.2-4"/>
    <property type="match status" value="1"/>
</dbReference>
<accession>A0A1G7V5X3</accession>
<feature type="transmembrane region" description="Helical" evidence="14">
    <location>
        <begin position="184"/>
        <end position="206"/>
    </location>
</feature>
<dbReference type="GO" id="GO:0008360">
    <property type="term" value="P:regulation of cell shape"/>
    <property type="evidence" value="ECO:0007669"/>
    <property type="project" value="UniProtKB-KW"/>
</dbReference>
<evidence type="ECO:0000256" key="6">
    <source>
        <dbReference type="ARBA" id="ARBA00022692"/>
    </source>
</evidence>
<feature type="transmembrane region" description="Helical" evidence="14">
    <location>
        <begin position="245"/>
        <end position="264"/>
    </location>
</feature>
<keyword evidence="14" id="KW-0961">Cell wall biogenesis/degradation</keyword>
<proteinExistence type="inferred from homology"/>
<dbReference type="HAMAP" id="MF_01006">
    <property type="entry name" value="Undec_diphosphatase"/>
    <property type="match status" value="1"/>
</dbReference>
<evidence type="ECO:0000256" key="11">
    <source>
        <dbReference type="ARBA" id="ARBA00032707"/>
    </source>
</evidence>
<dbReference type="AlphaFoldDB" id="A0A1G7V5X3"/>
<comment type="function">
    <text evidence="14">Catalyzes the dephosphorylation of undecaprenyl diphosphate (UPP). Confers resistance to bacitracin.</text>
</comment>
<dbReference type="RefSeq" id="WP_092614996.1">
    <property type="nucleotide sequence ID" value="NZ_FNCV01000001.1"/>
</dbReference>
<keyword evidence="16" id="KW-1185">Reference proteome</keyword>
<name>A0A1G7V5X3_9PROT</name>
<dbReference type="STRING" id="83401.SAMN05421742_101552"/>
<comment type="catalytic activity">
    <reaction evidence="13 14">
        <text>di-trans,octa-cis-undecaprenyl diphosphate + H2O = di-trans,octa-cis-undecaprenyl phosphate + phosphate + H(+)</text>
        <dbReference type="Rhea" id="RHEA:28094"/>
        <dbReference type="ChEBI" id="CHEBI:15377"/>
        <dbReference type="ChEBI" id="CHEBI:15378"/>
        <dbReference type="ChEBI" id="CHEBI:43474"/>
        <dbReference type="ChEBI" id="CHEBI:58405"/>
        <dbReference type="ChEBI" id="CHEBI:60392"/>
        <dbReference type="EC" id="3.6.1.27"/>
    </reaction>
</comment>
<feature type="transmembrane region" description="Helical" evidence="14">
    <location>
        <begin position="218"/>
        <end position="239"/>
    </location>
</feature>
<evidence type="ECO:0000313" key="16">
    <source>
        <dbReference type="Proteomes" id="UP000217076"/>
    </source>
</evidence>
<keyword evidence="14" id="KW-0573">Peptidoglycan synthesis</keyword>
<keyword evidence="9 14" id="KW-0472">Membrane</keyword>
<dbReference type="Proteomes" id="UP000217076">
    <property type="component" value="Unassembled WGS sequence"/>
</dbReference>